<reference evidence="1" key="1">
    <citation type="submission" date="2015-07" db="EMBL/GenBank/DDBJ databases">
        <title>Adaptation to a free-living lifestyle via gene acquisitions in the diplomonad Trepomonas sp. PC1.</title>
        <authorList>
            <person name="Xu F."/>
            <person name="Jerlstrom-Hultqvist J."/>
            <person name="Kolisko M."/>
            <person name="Simpson A.G.B."/>
            <person name="Roger A.J."/>
            <person name="Svard S.G."/>
            <person name="Andersson J.O."/>
        </authorList>
    </citation>
    <scope>NUCLEOTIDE SEQUENCE</scope>
    <source>
        <strain evidence="1">PC1</strain>
    </source>
</reference>
<organism evidence="1">
    <name type="scientific">Trepomonas sp. PC1</name>
    <dbReference type="NCBI Taxonomy" id="1076344"/>
    <lineage>
        <taxon>Eukaryota</taxon>
        <taxon>Metamonada</taxon>
        <taxon>Diplomonadida</taxon>
        <taxon>Hexamitidae</taxon>
        <taxon>Hexamitinae</taxon>
        <taxon>Trepomonas</taxon>
    </lineage>
</organism>
<dbReference type="EMBL" id="GDID01007605">
    <property type="protein sequence ID" value="JAP89001.1"/>
    <property type="molecule type" value="Transcribed_RNA"/>
</dbReference>
<name>A0A146K019_9EUKA</name>
<proteinExistence type="predicted"/>
<protein>
    <submittedName>
        <fullName evidence="1">Uncharacterized protein</fullName>
    </submittedName>
</protein>
<feature type="non-terminal residue" evidence="1">
    <location>
        <position position="1"/>
    </location>
</feature>
<evidence type="ECO:0000313" key="1">
    <source>
        <dbReference type="EMBL" id="JAP89001.1"/>
    </source>
</evidence>
<accession>A0A146K019</accession>
<sequence>FVRVEQKIQHLENEKETVPKDDQQPDIYVSVGASQTNFELKEISTSIIHLDSEQEAKPKLLSQMVVEATQMLLTQNSQTSQQKAKQIVDSQQIQQTNQQSYKKQIMEHTTPMEENNQYKKINLSDIISRNHTLKQRTKSQLHTTISSLLEKKEPYSIPPDSNPQKYLKTNTVAQLRSPPQHLRTQHINKQSLHRQLITHLTPQLVMKINALFAMHRLIEPQQLMDFFDSNLDYELNEETLADFLQFLNISQLNESNVRRIVYVFLNREILDQQFAREWFILNERCDVELEYLEFQKIFFQKSVKLKKIDMEIVNGVKYDKFVEILGRK</sequence>
<dbReference type="AlphaFoldDB" id="A0A146K019"/>
<gene>
    <name evidence="1" type="ORF">TPC1_31504</name>
</gene>